<dbReference type="Pfam" id="PF01960">
    <property type="entry name" value="ArgJ"/>
    <property type="match status" value="1"/>
</dbReference>
<evidence type="ECO:0000256" key="4">
    <source>
        <dbReference type="ARBA" id="ARBA00022813"/>
    </source>
</evidence>
<dbReference type="Gene3D" id="3.10.20.340">
    <property type="entry name" value="ArgJ beta chain, C-terminal domain"/>
    <property type="match status" value="1"/>
</dbReference>
<comment type="similarity">
    <text evidence="1 7">Belongs to the ArgJ family.</text>
</comment>
<reference evidence="9" key="1">
    <citation type="submission" date="2021-01" db="EMBL/GenBank/DDBJ databases">
        <authorList>
            <person name="Corre E."/>
            <person name="Pelletier E."/>
            <person name="Niang G."/>
            <person name="Scheremetjew M."/>
            <person name="Finn R."/>
            <person name="Kale V."/>
            <person name="Holt S."/>
            <person name="Cochrane G."/>
            <person name="Meng A."/>
            <person name="Brown T."/>
            <person name="Cohen L."/>
        </authorList>
    </citation>
    <scope>NUCLEOTIDE SEQUENCE</scope>
    <source>
        <strain evidence="9">CCMP3346</strain>
    </source>
</reference>
<evidence type="ECO:0000256" key="8">
    <source>
        <dbReference type="SAM" id="SignalP"/>
    </source>
</evidence>
<dbReference type="EC" id="2.3.1.1" evidence="7"/>
<keyword evidence="6 7" id="KW-0012">Acyltransferase</keyword>
<dbReference type="PANTHER" id="PTHR23100">
    <property type="entry name" value="ARGININE BIOSYNTHESIS BIFUNCTIONAL PROTEIN ARGJ"/>
    <property type="match status" value="1"/>
</dbReference>
<evidence type="ECO:0000256" key="5">
    <source>
        <dbReference type="ARBA" id="ARBA00023268"/>
    </source>
</evidence>
<evidence type="ECO:0000313" key="9">
    <source>
        <dbReference type="EMBL" id="CAD9054714.1"/>
    </source>
</evidence>
<dbReference type="UniPathway" id="UPA00068">
    <property type="reaction ID" value="UER00106"/>
</dbReference>
<feature type="binding site" evidence="7">
    <location>
        <position position="304"/>
    </location>
    <ligand>
        <name>substrate</name>
    </ligand>
</feature>
<keyword evidence="3 7" id="KW-0808">Transferase</keyword>
<feature type="chain" id="PRO_5031663719" description="Arginine biosynthesis bifunctional protein ArgJ alpha chain" evidence="7">
    <location>
        <begin position="1"/>
        <end position="314"/>
    </location>
</feature>
<dbReference type="EC" id="2.3.1.35" evidence="7"/>
<dbReference type="AlphaFoldDB" id="A0A7S1P0P5"/>
<feature type="active site" description="Nucleophile" evidence="7">
    <location>
        <position position="315"/>
    </location>
</feature>
<evidence type="ECO:0000256" key="6">
    <source>
        <dbReference type="ARBA" id="ARBA00023315"/>
    </source>
</evidence>
<gene>
    <name evidence="9" type="ORF">VBRA1451_LOCUS9779</name>
</gene>
<feature type="chain" id="PRO_5030961967" description="Arginine biosynthesis bifunctional protein ArgJ, mitochondrial" evidence="8">
    <location>
        <begin position="29"/>
        <end position="556"/>
    </location>
</feature>
<keyword evidence="7" id="KW-0028">Amino-acid biosynthesis</keyword>
<evidence type="ECO:0000256" key="7">
    <source>
        <dbReference type="HAMAP-Rule" id="MF_03124"/>
    </source>
</evidence>
<keyword evidence="7" id="KW-0496">Mitochondrion</keyword>
<sequence>MARPPLHLMVVLQIRFLAALCACGRVAATDLPSAPSRRGSAFITSSSRLIGGRPEALRTSDLSLRRRVGAEHSMSFLASLRKGRRPLQTLLGSAAEDGLDSDAQEARRAYYDRLENLPLPKGFYLGVAKDIIFFPQELPLESSKPYKLNMALLTTEKPSENFAAVFTKNRFCGHPVTLGRQRLAESTKMGGLLVNNRISNAANKHGMDKAETLCVDVANGLGPDWSAENIAVSSTGIIGWELPMKEMASAIPQLIESRFQVEKEKDIGSHSVADFARAIMTTDAYPKAFGITLKNGAKVVGVAKGAGMIEPNMATMLVFILTDMAVPRATLQKTLDKVVAETFNCISIDADESTSDTVWLLSSNRVPLGGGDGDSDPDAQLLEFQEALFEVSRQLSKEIVRNGEGVKHVIECNVSRAPSFAIAKALAKSVINSPLLKSAIAGNDPNIGRLACALGSALGRVGEGLTDEQLRKTKIFMDRDSVYSNGAFNLTPELERKLTEYMRSAELFIGGKKPDFPSHDRSVRIDVDMDLGQSSCRVYGADLTVEYVIENSQYRS</sequence>
<dbReference type="GO" id="GO:0006526">
    <property type="term" value="P:L-arginine biosynthetic process"/>
    <property type="evidence" value="ECO:0007669"/>
    <property type="project" value="UniProtKB-UniRule"/>
</dbReference>
<feature type="site" description="Involved in the stabilization of negative charge on the oxyanion by the formation of the oxyanion hole" evidence="7">
    <location>
        <position position="235"/>
    </location>
</feature>
<keyword evidence="8" id="KW-0732">Signal</keyword>
<feature type="site" description="Cleavage; by autolysis" evidence="7">
    <location>
        <begin position="314"/>
        <end position="315"/>
    </location>
</feature>
<feature type="binding site" evidence="7">
    <location>
        <position position="551"/>
    </location>
    <ligand>
        <name>substrate</name>
    </ligand>
</feature>
<accession>A0A7S1P0P5</accession>
<comment type="PTM">
    <text evidence="7">The alpha and beta chains are autoproteolytically processed from a single precursor protein within the mitochondrion.</text>
</comment>
<dbReference type="PANTHER" id="PTHR23100:SF0">
    <property type="entry name" value="ARGININE BIOSYNTHESIS BIFUNCTIONAL PROTEIN ARGJ, MITOCHONDRIAL"/>
    <property type="match status" value="1"/>
</dbReference>
<evidence type="ECO:0000256" key="1">
    <source>
        <dbReference type="ARBA" id="ARBA00006774"/>
    </source>
</evidence>
<dbReference type="InterPro" id="IPR042195">
    <property type="entry name" value="ArgJ_beta_C"/>
</dbReference>
<dbReference type="Gene3D" id="3.60.70.12">
    <property type="entry name" value="L-amino peptidase D-ALA esterase/amidase"/>
    <property type="match status" value="1"/>
</dbReference>
<dbReference type="InterPro" id="IPR002813">
    <property type="entry name" value="Arg_biosynth_ArgJ"/>
</dbReference>
<keyword evidence="4 7" id="KW-0068">Autocatalytic cleavage</keyword>
<comment type="pathway">
    <text evidence="7">Amino-acid biosynthesis; L-arginine biosynthesis; N(2)-acetyl-L-ornithine from L-glutamate: step 1/4.</text>
</comment>
<comment type="subcellular location">
    <subcellularLocation>
        <location evidence="7">Mitochondrion matrix</location>
    </subcellularLocation>
</comment>
<feature type="signal peptide" evidence="8">
    <location>
        <begin position="1"/>
        <end position="28"/>
    </location>
</feature>
<feature type="site" description="Involved in the stabilization of negative charge on the oxyanion by the formation of the oxyanion hole" evidence="7">
    <location>
        <position position="236"/>
    </location>
</feature>
<feature type="binding site" evidence="7">
    <location>
        <position position="404"/>
    </location>
    <ligand>
        <name>substrate</name>
    </ligand>
</feature>
<protein>
    <recommendedName>
        <fullName evidence="7">Arginine biosynthesis bifunctional protein ArgJ, mitochondrial</fullName>
    </recommendedName>
    <domain>
        <recommendedName>
            <fullName evidence="7">Glutamate N-acetyltransferase</fullName>
            <shortName evidence="7">GAT</shortName>
            <ecNumber evidence="7">2.3.1.35</ecNumber>
        </recommendedName>
        <alternativeName>
            <fullName evidence="7">Ornithine acetyltransferase</fullName>
            <shortName evidence="7">OATase</shortName>
        </alternativeName>
        <alternativeName>
            <fullName evidence="7">Ornithine transacetylase</fullName>
        </alternativeName>
    </domain>
    <domain>
        <recommendedName>
            <fullName evidence="7">Amino-acid acetyltransferase</fullName>
            <ecNumber evidence="7">2.3.1.1</ecNumber>
        </recommendedName>
        <alternativeName>
            <fullName evidence="7">N-acetylglutamate synthase</fullName>
            <shortName evidence="7">AGS</shortName>
        </alternativeName>
    </domain>
    <component>
        <recommendedName>
            <fullName evidence="7">Arginine biosynthesis bifunctional protein ArgJ alpha chain</fullName>
        </recommendedName>
    </component>
    <component>
        <recommendedName>
            <fullName evidence="7">Arginine biosynthesis bifunctional protein ArgJ beta chain</fullName>
        </recommendedName>
    </component>
</protein>
<dbReference type="GO" id="GO:0005759">
    <property type="term" value="C:mitochondrial matrix"/>
    <property type="evidence" value="ECO:0007669"/>
    <property type="project" value="UniProtKB-SubCell"/>
</dbReference>
<evidence type="ECO:0000256" key="3">
    <source>
        <dbReference type="ARBA" id="ARBA00022679"/>
    </source>
</evidence>
<comment type="pathway">
    <text evidence="7">Amino-acid biosynthesis; L-arginine biosynthesis; L-ornithine and N-acetyl-L-glutamate from L-glutamate and N(2)-acetyl-L-ornithine (cyclic): step 1/1.</text>
</comment>
<comment type="catalytic activity">
    <reaction evidence="7">
        <text>N(2)-acetyl-L-ornithine + L-glutamate = N-acetyl-L-glutamate + L-ornithine</text>
        <dbReference type="Rhea" id="RHEA:15349"/>
        <dbReference type="ChEBI" id="CHEBI:29985"/>
        <dbReference type="ChEBI" id="CHEBI:44337"/>
        <dbReference type="ChEBI" id="CHEBI:46911"/>
        <dbReference type="ChEBI" id="CHEBI:57805"/>
        <dbReference type="EC" id="2.3.1.35"/>
    </reaction>
</comment>
<keyword evidence="2 7" id="KW-0055">Arginine biosynthesis</keyword>
<dbReference type="GO" id="GO:0006592">
    <property type="term" value="P:ornithine biosynthetic process"/>
    <property type="evidence" value="ECO:0007669"/>
    <property type="project" value="TreeGrafter"/>
</dbReference>
<proteinExistence type="inferred from homology"/>
<feature type="binding site" evidence="7">
    <location>
        <position position="281"/>
    </location>
    <ligand>
        <name>substrate</name>
    </ligand>
</feature>
<feature type="binding site" evidence="7">
    <location>
        <position position="556"/>
    </location>
    <ligand>
        <name>substrate</name>
    </ligand>
</feature>
<dbReference type="InterPro" id="IPR016117">
    <property type="entry name" value="ArgJ-like_dom_sf"/>
</dbReference>
<dbReference type="EMBL" id="HBGB01016821">
    <property type="protein sequence ID" value="CAD9054714.1"/>
    <property type="molecule type" value="Transcribed_RNA"/>
</dbReference>
<dbReference type="GO" id="GO:0004358">
    <property type="term" value="F:L-glutamate N-acetyltransferase activity, acting on acetyl-L-ornithine as donor"/>
    <property type="evidence" value="ECO:0007669"/>
    <property type="project" value="UniProtKB-UniRule"/>
</dbReference>
<evidence type="ECO:0000256" key="2">
    <source>
        <dbReference type="ARBA" id="ARBA00022571"/>
    </source>
</evidence>
<dbReference type="GO" id="GO:0004042">
    <property type="term" value="F:L-glutamate N-acetyltransferase activity"/>
    <property type="evidence" value="ECO:0007669"/>
    <property type="project" value="UniProtKB-UniRule"/>
</dbReference>
<feature type="binding site" evidence="7">
    <location>
        <position position="315"/>
    </location>
    <ligand>
        <name>substrate</name>
    </ligand>
</feature>
<name>A0A7S1P0P5_9ALVE</name>
<organism evidence="9">
    <name type="scientific">Vitrella brassicaformis</name>
    <dbReference type="NCBI Taxonomy" id="1169539"/>
    <lineage>
        <taxon>Eukaryota</taxon>
        <taxon>Sar</taxon>
        <taxon>Alveolata</taxon>
        <taxon>Colpodellida</taxon>
        <taxon>Vitrellaceae</taxon>
        <taxon>Vitrella</taxon>
    </lineage>
</organism>
<comment type="subunit">
    <text evidence="7">Heterodimer of an alpha and a beta chain.</text>
</comment>
<feature type="chain" id="PRO_5031663717" description="Arginine biosynthesis bifunctional protein ArgJ beta chain" evidence="7">
    <location>
        <begin position="315"/>
        <end position="556"/>
    </location>
</feature>
<comment type="function">
    <text evidence="7">Catalyzes two activities which are involved in the cyclic version of arginine biosynthesis: the synthesis of acetylglutamate from glutamate and acetyl-CoA, and of ornithine by transacetylation between acetylornithine and glutamate.</text>
</comment>
<keyword evidence="5 7" id="KW-0511">Multifunctional enzyme</keyword>
<dbReference type="HAMAP" id="MF_01106">
    <property type="entry name" value="ArgJ"/>
    <property type="match status" value="1"/>
</dbReference>
<dbReference type="SUPFAM" id="SSF56266">
    <property type="entry name" value="DmpA/ArgJ-like"/>
    <property type="match status" value="1"/>
</dbReference>
<comment type="catalytic activity">
    <reaction evidence="7">
        <text>L-glutamate + acetyl-CoA = N-acetyl-L-glutamate + CoA + H(+)</text>
        <dbReference type="Rhea" id="RHEA:24292"/>
        <dbReference type="ChEBI" id="CHEBI:15378"/>
        <dbReference type="ChEBI" id="CHEBI:29985"/>
        <dbReference type="ChEBI" id="CHEBI:44337"/>
        <dbReference type="ChEBI" id="CHEBI:57287"/>
        <dbReference type="ChEBI" id="CHEBI:57288"/>
        <dbReference type="EC" id="2.3.1.1"/>
    </reaction>
</comment>